<evidence type="ECO:0000313" key="2">
    <source>
        <dbReference type="Proteomes" id="UP000709959"/>
    </source>
</evidence>
<reference evidence="1 2" key="1">
    <citation type="submission" date="2020-10" db="EMBL/GenBank/DDBJ databases">
        <title>Connecting structure to function with the recovery of over 1000 high-quality activated sludge metagenome-assembled genomes encoding full-length rRNA genes using long-read sequencing.</title>
        <authorList>
            <person name="Singleton C.M."/>
            <person name="Petriglieri F."/>
            <person name="Kristensen J.M."/>
            <person name="Kirkegaard R.H."/>
            <person name="Michaelsen T.Y."/>
            <person name="Andersen M.H."/>
            <person name="Karst S.M."/>
            <person name="Dueholm M.S."/>
            <person name="Nielsen P.H."/>
            <person name="Albertsen M."/>
        </authorList>
    </citation>
    <scope>NUCLEOTIDE SEQUENCE [LARGE SCALE GENOMIC DNA]</scope>
    <source>
        <strain evidence="1">OdNE_18-Q3-R46-58_MAXAC.008</strain>
    </source>
</reference>
<evidence type="ECO:0000313" key="1">
    <source>
        <dbReference type="EMBL" id="MBK8573646.1"/>
    </source>
</evidence>
<organism evidence="1 2">
    <name type="scientific">Candidatus Geothrix odensensis</name>
    <dbReference type="NCBI Taxonomy" id="2954440"/>
    <lineage>
        <taxon>Bacteria</taxon>
        <taxon>Pseudomonadati</taxon>
        <taxon>Acidobacteriota</taxon>
        <taxon>Holophagae</taxon>
        <taxon>Holophagales</taxon>
        <taxon>Holophagaceae</taxon>
        <taxon>Geothrix</taxon>
    </lineage>
</organism>
<dbReference type="Proteomes" id="UP000709959">
    <property type="component" value="Unassembled WGS sequence"/>
</dbReference>
<proteinExistence type="predicted"/>
<gene>
    <name evidence="1" type="ORF">IPN91_13695</name>
</gene>
<dbReference type="AlphaFoldDB" id="A0A936F4G2"/>
<sequence>MGGGYTGALGSHFYWNAGIFLGPGRTLKTQTSTGSEEDSGFFDLQAQAGLRF</sequence>
<protein>
    <submittedName>
        <fullName evidence="1">Uncharacterized protein</fullName>
    </submittedName>
</protein>
<comment type="caution">
    <text evidence="1">The sequence shown here is derived from an EMBL/GenBank/DDBJ whole genome shotgun (WGS) entry which is preliminary data.</text>
</comment>
<name>A0A936F4G2_9BACT</name>
<accession>A0A936F4G2</accession>
<dbReference type="EMBL" id="JADKCH010000025">
    <property type="protein sequence ID" value="MBK8573646.1"/>
    <property type="molecule type" value="Genomic_DNA"/>
</dbReference>